<evidence type="ECO:0000256" key="1">
    <source>
        <dbReference type="SAM" id="SignalP"/>
    </source>
</evidence>
<keyword evidence="1" id="KW-0732">Signal</keyword>
<feature type="signal peptide" evidence="1">
    <location>
        <begin position="1"/>
        <end position="21"/>
    </location>
</feature>
<dbReference type="InterPro" id="IPR046173">
    <property type="entry name" value="DUF6175"/>
</dbReference>
<accession>A0A7W6HZ65</accession>
<dbReference type="EMBL" id="JACIES010000012">
    <property type="protein sequence ID" value="MBB4027683.1"/>
    <property type="molecule type" value="Genomic_DNA"/>
</dbReference>
<organism evidence="2 3">
    <name type="scientific">Butyricimonas faecihominis</name>
    <dbReference type="NCBI Taxonomy" id="1472416"/>
    <lineage>
        <taxon>Bacteria</taxon>
        <taxon>Pseudomonadati</taxon>
        <taxon>Bacteroidota</taxon>
        <taxon>Bacteroidia</taxon>
        <taxon>Bacteroidales</taxon>
        <taxon>Odoribacteraceae</taxon>
        <taxon>Butyricimonas</taxon>
    </lineage>
</organism>
<keyword evidence="3" id="KW-1185">Reference proteome</keyword>
<sequence>MKKVVNIFGMLLLLFSTSVKAQEYLQIVSLEADKGANAVFSSAGIADNKKGIETDAIKSLIYTLFFQGVEGVNDGKPLVSKPNEAYTNTFFNNLARYTPYVVSAEEAVKATKVGGRFQGTMRITLRLRQLINDVRKNTHYDEVMAEIPKPRLPKPTIIVVPYKKKGESFEAKLENDNDYRIAVSAVQKGLEACDIKTIDLQGRIDAMNRRGQYEENAGAAESNDKQLLMSSGADVYVTVDLMKDYTAQGARVALIMKAYETASGTIWASEDGWTNRFQTTQTEVLCSYAVKDHLSPFLEQIIKNFSLPARVVLQISISGNSTGSLQDACCANGERIIDFIQNWLDRNAHEGDYHIQGIMDESAIFDYVMIPREDKNGFKMTSSKFAKDLNDQLKAQDVSGTVRIDGNTILLMLDL</sequence>
<dbReference type="OrthoDB" id="1044519at2"/>
<feature type="chain" id="PRO_5030534252" description="DUF2066 domain-containing protein" evidence="1">
    <location>
        <begin position="22"/>
        <end position="415"/>
    </location>
</feature>
<dbReference type="GeneID" id="93099734"/>
<evidence type="ECO:0000313" key="2">
    <source>
        <dbReference type="EMBL" id="MBB4027683.1"/>
    </source>
</evidence>
<dbReference type="Pfam" id="PF19672">
    <property type="entry name" value="DUF6175"/>
    <property type="match status" value="1"/>
</dbReference>
<name>A0A7W6HZ65_9BACT</name>
<proteinExistence type="predicted"/>
<evidence type="ECO:0008006" key="4">
    <source>
        <dbReference type="Google" id="ProtNLM"/>
    </source>
</evidence>
<dbReference type="Proteomes" id="UP000546007">
    <property type="component" value="Unassembled WGS sequence"/>
</dbReference>
<gene>
    <name evidence="2" type="ORF">GGR14_003497</name>
</gene>
<comment type="caution">
    <text evidence="2">The sequence shown here is derived from an EMBL/GenBank/DDBJ whole genome shotgun (WGS) entry which is preliminary data.</text>
</comment>
<protein>
    <recommendedName>
        <fullName evidence="4">DUF2066 domain-containing protein</fullName>
    </recommendedName>
</protein>
<dbReference type="RefSeq" id="WP_124317656.1">
    <property type="nucleotide sequence ID" value="NZ_AP028155.1"/>
</dbReference>
<evidence type="ECO:0000313" key="3">
    <source>
        <dbReference type="Proteomes" id="UP000546007"/>
    </source>
</evidence>
<dbReference type="AlphaFoldDB" id="A0A7W6HZ65"/>
<reference evidence="2 3" key="1">
    <citation type="submission" date="2020-08" db="EMBL/GenBank/DDBJ databases">
        <title>Genomic Encyclopedia of Type Strains, Phase IV (KMG-IV): sequencing the most valuable type-strain genomes for metagenomic binning, comparative biology and taxonomic classification.</title>
        <authorList>
            <person name="Goeker M."/>
        </authorList>
    </citation>
    <scope>NUCLEOTIDE SEQUENCE [LARGE SCALE GENOMIC DNA]</scope>
    <source>
        <strain evidence="2 3">DSM 105721</strain>
    </source>
</reference>